<comment type="caution">
    <text evidence="2">The sequence shown here is derived from an EMBL/GenBank/DDBJ whole genome shotgun (WGS) entry which is preliminary data.</text>
</comment>
<dbReference type="SUPFAM" id="SSF55729">
    <property type="entry name" value="Acyl-CoA N-acyltransferases (Nat)"/>
    <property type="match status" value="1"/>
</dbReference>
<dbReference type="Gene3D" id="3.40.630.30">
    <property type="match status" value="1"/>
</dbReference>
<keyword evidence="3" id="KW-1185">Reference proteome</keyword>
<feature type="domain" description="N-acetyltransferase" evidence="1">
    <location>
        <begin position="29"/>
        <end position="173"/>
    </location>
</feature>
<dbReference type="PROSITE" id="PS51186">
    <property type="entry name" value="GNAT"/>
    <property type="match status" value="1"/>
</dbReference>
<dbReference type="InterPro" id="IPR016181">
    <property type="entry name" value="Acyl_CoA_acyltransferase"/>
</dbReference>
<dbReference type="Proteomes" id="UP000076796">
    <property type="component" value="Unassembled WGS sequence"/>
</dbReference>
<dbReference type="PANTHER" id="PTHR39173:SF1">
    <property type="entry name" value="ACETYLTRANSFERASE"/>
    <property type="match status" value="1"/>
</dbReference>
<dbReference type="AlphaFoldDB" id="A0A163E331"/>
<keyword evidence="2" id="KW-0808">Transferase</keyword>
<organism evidence="2 3">
    <name type="scientific">Paenibacillus glucanolyticus</name>
    <dbReference type="NCBI Taxonomy" id="59843"/>
    <lineage>
        <taxon>Bacteria</taxon>
        <taxon>Bacillati</taxon>
        <taxon>Bacillota</taxon>
        <taxon>Bacilli</taxon>
        <taxon>Bacillales</taxon>
        <taxon>Paenibacillaceae</taxon>
        <taxon>Paenibacillus</taxon>
    </lineage>
</organism>
<dbReference type="STRING" id="59843.A3958_24805"/>
<dbReference type="PANTHER" id="PTHR39173">
    <property type="entry name" value="ACETYLTRANSFERASE"/>
    <property type="match status" value="1"/>
</dbReference>
<dbReference type="InterPro" id="IPR000182">
    <property type="entry name" value="GNAT_dom"/>
</dbReference>
<sequence length="173" mass="19714">MALELVELQKKADEALLFMVQEIGEGGNGFVNSLNSGSMEEFVSKIHRNYEISRGIDLPEEYVPQTIYWLYENGMPVGYGKLRHQLNQSLLELGGHIGYVIRPSERGKGYGKRMLEGLVKKAYEHHINKVLLTCDESNLPSRRIIEWNQGELSSIADGKCKYWIDTSIHSNKE</sequence>
<dbReference type="Pfam" id="PF00583">
    <property type="entry name" value="Acetyltransf_1"/>
    <property type="match status" value="1"/>
</dbReference>
<protein>
    <submittedName>
        <fullName evidence="2">GCN5 family acetyltransferase</fullName>
    </submittedName>
</protein>
<evidence type="ECO:0000313" key="3">
    <source>
        <dbReference type="Proteomes" id="UP000076796"/>
    </source>
</evidence>
<dbReference type="CDD" id="cd04301">
    <property type="entry name" value="NAT_SF"/>
    <property type="match status" value="1"/>
</dbReference>
<dbReference type="RefSeq" id="WP_063479958.1">
    <property type="nucleotide sequence ID" value="NZ_CP147845.1"/>
</dbReference>
<evidence type="ECO:0000313" key="2">
    <source>
        <dbReference type="EMBL" id="KZS43573.1"/>
    </source>
</evidence>
<reference evidence="2" key="1">
    <citation type="journal article" date="2016" name="Genome Announc.">
        <title>Draft genomes of two strains of Paenibacillus glucanolyticus with capability to degrade lignocellulose.</title>
        <authorList>
            <person name="Mathews S.L."/>
            <person name="Pawlak J."/>
            <person name="Grunden A.M."/>
        </authorList>
    </citation>
    <scope>NUCLEOTIDE SEQUENCE [LARGE SCALE GENOMIC DNA]</scope>
    <source>
        <strain evidence="2">SLM1</strain>
    </source>
</reference>
<dbReference type="GO" id="GO:0016747">
    <property type="term" value="F:acyltransferase activity, transferring groups other than amino-acyl groups"/>
    <property type="evidence" value="ECO:0007669"/>
    <property type="project" value="InterPro"/>
</dbReference>
<dbReference type="GeneID" id="97554933"/>
<accession>A0A163E331</accession>
<name>A0A163E331_9BACL</name>
<gene>
    <name evidence="2" type="ORF">AWU65_26075</name>
</gene>
<evidence type="ECO:0000259" key="1">
    <source>
        <dbReference type="PROSITE" id="PS51186"/>
    </source>
</evidence>
<dbReference type="EMBL" id="LWMH01000002">
    <property type="protein sequence ID" value="KZS43573.1"/>
    <property type="molecule type" value="Genomic_DNA"/>
</dbReference>
<proteinExistence type="predicted"/>
<dbReference type="OrthoDB" id="9797989at2"/>